<proteinExistence type="predicted"/>
<comment type="caution">
    <text evidence="1">The sequence shown here is derived from an EMBL/GenBank/DDBJ whole genome shotgun (WGS) entry which is preliminary data.</text>
</comment>
<organism evidence="1 2">
    <name type="scientific">Cinchona calisaya</name>
    <dbReference type="NCBI Taxonomy" id="153742"/>
    <lineage>
        <taxon>Eukaryota</taxon>
        <taxon>Viridiplantae</taxon>
        <taxon>Streptophyta</taxon>
        <taxon>Embryophyta</taxon>
        <taxon>Tracheophyta</taxon>
        <taxon>Spermatophyta</taxon>
        <taxon>Magnoliopsida</taxon>
        <taxon>eudicotyledons</taxon>
        <taxon>Gunneridae</taxon>
        <taxon>Pentapetalae</taxon>
        <taxon>asterids</taxon>
        <taxon>lamiids</taxon>
        <taxon>Gentianales</taxon>
        <taxon>Rubiaceae</taxon>
        <taxon>Cinchonoideae</taxon>
        <taxon>Cinchoneae</taxon>
        <taxon>Cinchona</taxon>
    </lineage>
</organism>
<protein>
    <submittedName>
        <fullName evidence="1">Uncharacterized protein</fullName>
    </submittedName>
</protein>
<accession>A0ABD3AT02</accession>
<name>A0ABD3AT02_9GENT</name>
<sequence length="119" mass="13058">MQTSSQILEANSQAIVKLEALIGQLPPSFQTGGQVDSRVSQRNGVMQISFGNMKAELNIFDICRQPADLDNVNEVNLIDSSTHNTFLQSHSDDSPKACLTYFGCDVDIDKPIDEVNTLL</sequence>
<reference evidence="1 2" key="1">
    <citation type="submission" date="2024-11" db="EMBL/GenBank/DDBJ databases">
        <title>A near-complete genome assembly of Cinchona calisaya.</title>
        <authorList>
            <person name="Lian D.C."/>
            <person name="Zhao X.W."/>
            <person name="Wei L."/>
        </authorList>
    </citation>
    <scope>NUCLEOTIDE SEQUENCE [LARGE SCALE GENOMIC DNA]</scope>
    <source>
        <tissue evidence="1">Nenye</tissue>
    </source>
</reference>
<evidence type="ECO:0000313" key="2">
    <source>
        <dbReference type="Proteomes" id="UP001630127"/>
    </source>
</evidence>
<keyword evidence="2" id="KW-1185">Reference proteome</keyword>
<evidence type="ECO:0000313" key="1">
    <source>
        <dbReference type="EMBL" id="KAL3534331.1"/>
    </source>
</evidence>
<dbReference type="EMBL" id="JBJUIK010000002">
    <property type="protein sequence ID" value="KAL3534331.1"/>
    <property type="molecule type" value="Genomic_DNA"/>
</dbReference>
<gene>
    <name evidence="1" type="ORF">ACH5RR_002792</name>
</gene>
<dbReference type="AlphaFoldDB" id="A0ABD3AT02"/>
<dbReference type="Proteomes" id="UP001630127">
    <property type="component" value="Unassembled WGS sequence"/>
</dbReference>